<evidence type="ECO:0000313" key="1">
    <source>
        <dbReference type="EMBL" id="CAK9257745.1"/>
    </source>
</evidence>
<proteinExistence type="predicted"/>
<protein>
    <submittedName>
        <fullName evidence="1">Uncharacterized protein</fullName>
    </submittedName>
</protein>
<evidence type="ECO:0000313" key="2">
    <source>
        <dbReference type="Proteomes" id="UP001497444"/>
    </source>
</evidence>
<name>A0ABP0VXF9_9BRYO</name>
<gene>
    <name evidence="1" type="ORF">CSSPJE1EN1_LOCUS3223</name>
</gene>
<sequence length="127" mass="14584">MIVDAAQLGHFKVVLGMTNHDSSLSKRHATPNVVNRQEEARVIRVVDRVHLIVLIEHATFDVINCQEEAHVVRDVNRVHLIVFIELEELHCVVLQSNLLFCFFRIHSRFMWWSSSSLLSTSSTPAKI</sequence>
<dbReference type="EMBL" id="OZ020106">
    <property type="protein sequence ID" value="CAK9257745.1"/>
    <property type="molecule type" value="Genomic_DNA"/>
</dbReference>
<organism evidence="1 2">
    <name type="scientific">Sphagnum jensenii</name>
    <dbReference type="NCBI Taxonomy" id="128206"/>
    <lineage>
        <taxon>Eukaryota</taxon>
        <taxon>Viridiplantae</taxon>
        <taxon>Streptophyta</taxon>
        <taxon>Embryophyta</taxon>
        <taxon>Bryophyta</taxon>
        <taxon>Sphagnophytina</taxon>
        <taxon>Sphagnopsida</taxon>
        <taxon>Sphagnales</taxon>
        <taxon>Sphagnaceae</taxon>
        <taxon>Sphagnum</taxon>
    </lineage>
</organism>
<dbReference type="Proteomes" id="UP001497444">
    <property type="component" value="Chromosome 11"/>
</dbReference>
<keyword evidence="2" id="KW-1185">Reference proteome</keyword>
<reference evidence="1" key="1">
    <citation type="submission" date="2024-02" db="EMBL/GenBank/DDBJ databases">
        <authorList>
            <consortium name="ELIXIR-Norway"/>
            <consortium name="Elixir Norway"/>
        </authorList>
    </citation>
    <scope>NUCLEOTIDE SEQUENCE</scope>
</reference>
<accession>A0ABP0VXF9</accession>